<evidence type="ECO:0000256" key="2">
    <source>
        <dbReference type="ARBA" id="ARBA00048655"/>
    </source>
</evidence>
<protein>
    <recommendedName>
        <fullName evidence="1">protein-ribulosamine 3-kinase</fullName>
        <ecNumber evidence="1">2.7.1.172</ecNumber>
    </recommendedName>
</protein>
<dbReference type="Proteomes" id="UP001161017">
    <property type="component" value="Unassembled WGS sequence"/>
</dbReference>
<dbReference type="AlphaFoldDB" id="A0AA43QJG4"/>
<reference evidence="3" key="1">
    <citation type="journal article" date="2023" name="Genome Biol. Evol.">
        <title>First Whole Genome Sequence and Flow Cytometry Genome Size Data for the Lichen-Forming Fungus Ramalina farinacea (Ascomycota).</title>
        <authorList>
            <person name="Llewellyn T."/>
            <person name="Mian S."/>
            <person name="Hill R."/>
            <person name="Leitch I.J."/>
            <person name="Gaya E."/>
        </authorList>
    </citation>
    <scope>NUCLEOTIDE SEQUENCE</scope>
    <source>
        <strain evidence="3">LIQ254RAFAR</strain>
    </source>
</reference>
<evidence type="ECO:0000256" key="1">
    <source>
        <dbReference type="ARBA" id="ARBA00011961"/>
    </source>
</evidence>
<dbReference type="InterPro" id="IPR016477">
    <property type="entry name" value="Fructo-/Ketosamine-3-kinase"/>
</dbReference>
<organism evidence="3 4">
    <name type="scientific">Ramalina farinacea</name>
    <dbReference type="NCBI Taxonomy" id="258253"/>
    <lineage>
        <taxon>Eukaryota</taxon>
        <taxon>Fungi</taxon>
        <taxon>Dikarya</taxon>
        <taxon>Ascomycota</taxon>
        <taxon>Pezizomycotina</taxon>
        <taxon>Lecanoromycetes</taxon>
        <taxon>OSLEUM clade</taxon>
        <taxon>Lecanoromycetidae</taxon>
        <taxon>Lecanorales</taxon>
        <taxon>Lecanorineae</taxon>
        <taxon>Ramalinaceae</taxon>
        <taxon>Ramalina</taxon>
    </lineage>
</organism>
<dbReference type="EC" id="2.7.1.172" evidence="1"/>
<proteinExistence type="predicted"/>
<keyword evidence="4" id="KW-1185">Reference proteome</keyword>
<gene>
    <name evidence="3" type="ORF">OHK93_006903</name>
</gene>
<dbReference type="PANTHER" id="PTHR12149:SF8">
    <property type="entry name" value="PROTEIN-RIBULOSAMINE 3-KINASE"/>
    <property type="match status" value="1"/>
</dbReference>
<accession>A0AA43QJG4</accession>
<dbReference type="PANTHER" id="PTHR12149">
    <property type="entry name" value="FRUCTOSAMINE 3 KINASE-RELATED PROTEIN"/>
    <property type="match status" value="1"/>
</dbReference>
<dbReference type="EMBL" id="JAPUFD010000006">
    <property type="protein sequence ID" value="MDI1487633.1"/>
    <property type="molecule type" value="Genomic_DNA"/>
</dbReference>
<dbReference type="Gene3D" id="3.90.1200.10">
    <property type="match status" value="1"/>
</dbReference>
<dbReference type="GO" id="GO:0102193">
    <property type="term" value="F:protein-ribulosamine 3-kinase activity"/>
    <property type="evidence" value="ECO:0007669"/>
    <property type="project" value="UniProtKB-EC"/>
</dbReference>
<sequence length="323" mass="36664">MARASGQGQAGSTLCRQKGRRWRTSSKLLSPHRAFFASIDFGKVSSGDEGRNMVSAEFESMKALHAVIATNIPLPIAWGTFVKEPDKHFYLANFCDMEDELPPISEFTEVMASLHQKSVSPTGEFGFHCTTYGGNQPVDNTWCSSWEEFYTRAMRNTVKNESLVQGPSEELNRLTDDLCTKVIPRLLRPLETGGRSIKPSLVHGDLWHGNVGIDIATNDPILFDACSLYAHNEFEMGFWRASRYRTNRQHVRAYHKLVEISAPLEDHDDRNALYALRIDLLVSALYPSNKRMRQLAMEEMKRLVEKYPNGYEDFHEKANVTLA</sequence>
<dbReference type="SUPFAM" id="SSF56112">
    <property type="entry name" value="Protein kinase-like (PK-like)"/>
    <property type="match status" value="1"/>
</dbReference>
<name>A0AA43QJG4_9LECA</name>
<evidence type="ECO:0000313" key="4">
    <source>
        <dbReference type="Proteomes" id="UP001161017"/>
    </source>
</evidence>
<dbReference type="Pfam" id="PF03881">
    <property type="entry name" value="Fructosamin_kin"/>
    <property type="match status" value="1"/>
</dbReference>
<dbReference type="InterPro" id="IPR011009">
    <property type="entry name" value="Kinase-like_dom_sf"/>
</dbReference>
<comment type="catalytic activity">
    <reaction evidence="2">
        <text>N(6)-D-ribulosyl-L-lysyl-[protein] + ATP = N(6)-(3-O-phospho-D-ribulosyl)-L-lysyl-[protein] + ADP + H(+)</text>
        <dbReference type="Rhea" id="RHEA:48432"/>
        <dbReference type="Rhea" id="RHEA-COMP:12103"/>
        <dbReference type="Rhea" id="RHEA-COMP:12104"/>
        <dbReference type="ChEBI" id="CHEBI:15378"/>
        <dbReference type="ChEBI" id="CHEBI:30616"/>
        <dbReference type="ChEBI" id="CHEBI:90418"/>
        <dbReference type="ChEBI" id="CHEBI:90420"/>
        <dbReference type="ChEBI" id="CHEBI:456216"/>
        <dbReference type="EC" id="2.7.1.172"/>
    </reaction>
    <physiologicalReaction direction="left-to-right" evidence="2">
        <dbReference type="Rhea" id="RHEA:48433"/>
    </physiologicalReaction>
</comment>
<comment type="caution">
    <text evidence="3">The sequence shown here is derived from an EMBL/GenBank/DDBJ whole genome shotgun (WGS) entry which is preliminary data.</text>
</comment>
<evidence type="ECO:0000313" key="3">
    <source>
        <dbReference type="EMBL" id="MDI1487633.1"/>
    </source>
</evidence>